<dbReference type="SUPFAM" id="SSF51445">
    <property type="entry name" value="(Trans)glycosidases"/>
    <property type="match status" value="1"/>
</dbReference>
<dbReference type="Gene3D" id="3.20.20.80">
    <property type="entry name" value="Glycosidases"/>
    <property type="match status" value="1"/>
</dbReference>
<organism evidence="1 2">
    <name type="scientific">Agrobacterium tumefaciens str. Kerr 14</name>
    <dbReference type="NCBI Taxonomy" id="1183424"/>
    <lineage>
        <taxon>Bacteria</taxon>
        <taxon>Pseudomonadati</taxon>
        <taxon>Pseudomonadota</taxon>
        <taxon>Alphaproteobacteria</taxon>
        <taxon>Hyphomicrobiales</taxon>
        <taxon>Rhizobiaceae</taxon>
        <taxon>Rhizobium/Agrobacterium group</taxon>
        <taxon>Agrobacterium</taxon>
        <taxon>Agrobacterium tumefaciens complex</taxon>
    </lineage>
</organism>
<dbReference type="Proteomes" id="UP000191897">
    <property type="component" value="Unassembled WGS sequence"/>
</dbReference>
<dbReference type="EMBL" id="FBWC01000041">
    <property type="protein sequence ID" value="CUX67268.1"/>
    <property type="molecule type" value="Genomic_DNA"/>
</dbReference>
<evidence type="ECO:0000313" key="1">
    <source>
        <dbReference type="EMBL" id="CUX67268.1"/>
    </source>
</evidence>
<protein>
    <submittedName>
        <fullName evidence="1">Uncharacterized protein</fullName>
    </submittedName>
</protein>
<dbReference type="AlphaFoldDB" id="A0A1S7SDR9"/>
<proteinExistence type="predicted"/>
<dbReference type="InterPro" id="IPR017853">
    <property type="entry name" value="GH"/>
</dbReference>
<gene>
    <name evidence="1" type="ORF">AGR4C_pb20090</name>
</gene>
<sequence length="320" mass="35701">MRITQGTTSLQHSLPFHAKPLFQSSTIAGFECGLVHGGRHDLLVTTRHIAQSRMLDHYRIAAEHRMTTVRDGLVPGHHVVERLAAARRAGVEAIWDLSHYHRNQDPVRCARIAAEASLSVNGPGRLWLCPVNEPSLYPSIAGMPRHEAIDMAVTMACVASDHHPDVGILTNDPITGVGDRQFEATDAIVSTVHVDVVGVNYYPHTARTSLVKVLMATWRRYRKPIMVSETSWHDGHPIHHRRYPGLNKGTWLRHVSEQVDIARFHGANVVGVCWYPIVDCPPWHAPQARNRWSHGLIRKDLSVDPWLSAELGRVALSDAA</sequence>
<accession>A0A1S7SDR9</accession>
<reference evidence="1 2" key="1">
    <citation type="submission" date="2016-01" db="EMBL/GenBank/DDBJ databases">
        <authorList>
            <person name="Oliw E.H."/>
        </authorList>
    </citation>
    <scope>NUCLEOTIDE SEQUENCE [LARGE SCALE GENOMIC DNA]</scope>
    <source>
        <strain evidence="1 2">Kerr 14</strain>
    </source>
</reference>
<name>A0A1S7SDR9_AGRTU</name>
<evidence type="ECO:0000313" key="2">
    <source>
        <dbReference type="Proteomes" id="UP000191897"/>
    </source>
</evidence>